<dbReference type="SUPFAM" id="SSF52540">
    <property type="entry name" value="P-loop containing nucleoside triphosphate hydrolases"/>
    <property type="match status" value="1"/>
</dbReference>
<dbReference type="InterPro" id="IPR051082">
    <property type="entry name" value="Pentapeptide-BTB/POZ_domain"/>
</dbReference>
<dbReference type="AlphaFoldDB" id="A0A951QKV7"/>
<dbReference type="Gene3D" id="2.160.20.80">
    <property type="entry name" value="E3 ubiquitin-protein ligase SopA"/>
    <property type="match status" value="1"/>
</dbReference>
<dbReference type="PANTHER" id="PTHR14136">
    <property type="entry name" value="BTB_POZ DOMAIN-CONTAINING PROTEIN KCTD9"/>
    <property type="match status" value="1"/>
</dbReference>
<dbReference type="SUPFAM" id="SSF141571">
    <property type="entry name" value="Pentapeptide repeat-like"/>
    <property type="match status" value="1"/>
</dbReference>
<reference evidence="3" key="2">
    <citation type="journal article" date="2022" name="Microbiol. Resour. Announc.">
        <title>Metagenome Sequencing to Explore Phylogenomics of Terrestrial Cyanobacteria.</title>
        <authorList>
            <person name="Ward R.D."/>
            <person name="Stajich J.E."/>
            <person name="Johansen J.R."/>
            <person name="Huntemann M."/>
            <person name="Clum A."/>
            <person name="Foster B."/>
            <person name="Foster B."/>
            <person name="Roux S."/>
            <person name="Palaniappan K."/>
            <person name="Varghese N."/>
            <person name="Mukherjee S."/>
            <person name="Reddy T.B.K."/>
            <person name="Daum C."/>
            <person name="Copeland A."/>
            <person name="Chen I.A."/>
            <person name="Ivanova N.N."/>
            <person name="Kyrpides N.C."/>
            <person name="Shapiro N."/>
            <person name="Eloe-Fadrosh E.A."/>
            <person name="Pietrasiak N."/>
        </authorList>
    </citation>
    <scope>NUCLEOTIDE SEQUENCE</scope>
    <source>
        <strain evidence="3">GSE-NOS-MK-12-04C</strain>
    </source>
</reference>
<feature type="domain" description="NACHT" evidence="1">
    <location>
        <begin position="326"/>
        <end position="476"/>
    </location>
</feature>
<sequence>MNISIRHWLLEHHIEIQQIRGFSAGQMAGLAFRIVLDMEVKSLMPFDICTLAEVLEQPLAIVWQEITALAQLTASLVNALSQKKPLKRNEGTWLAFQIAYLQALQQVIQQEATLKRLWLNRAMVSQVETWGQWGHGENFSKSPHPSLPLPPTPHLQGLLKTLSPGKLTDTQAEQALSLVADSLLVQQMNNATVAWLVANGAEEPEAKLITTRMCYALAGHLLAVIAENAAPLAQLQKFVRLGNFVNNTRSSEAGWGVSDKIDLYREHYRANLIQSLSEPLLMESFALKDIYVPLQGSPVKEDNSFTTVDLIAWAQQQLTDIETIAVIESEAGYGKTSFCQIFAALVAQDFYPNWMPVFIRLSEIKYGKTLVETLNSGVQGNFHANFAASLNLHHPRCLLLLDGLDELPTCPQGNMASLVFIQQLLSFQSRSRHKIILTTRSTALQQILTELPLQLQRIAIQPLEPEVLKQWFQQWAKVQSLAIAQNFFTFLKQSGLFGSKSNSLELAKLTRQPLMLYILGVLHRDGMLDDEILQLTANTQDFGSAPIYFEIFHRLSRWLLGYPFAGGIKTVLLRSDSTHIHRTPDAIANLLGSDHPSYLLQSMRAIALKIVHSQRHQVNITQESNPNTLPAFYFRSKGFSPSPHLSIKFSHPKLGEYLCADAVINELKLLSYQQENIYGQLSFVLDSDSSVAQHLYNLLGYGILSEEIEALVIEGLRRQQPGEFSFQIFCDRLNNFWYAYCRGRWLDEGIAHKALTYFQTLQNPVNVEQVNAAVGLNIFLLLCAASKEAKVPFLPCGNPSSLAEFNPEALITLIARTAALHKNAFFLRIRSKCLVDLNLSRVYLSQVMLAGANLEETNLSNAVLTGANLTGVNLQKANLIDANLTGANLTGANLTGANLTGANLTGANLTGTNLSKVNLANACLFNTILDDTNKKTASSNGAMFSLEQFQSFKRLLLQQNHFNMPDSKENISVWFTNSNPTGMIQSVEGEPMLPADLYQDSAEDETVFGTNLYE</sequence>
<dbReference type="Proteomes" id="UP000729701">
    <property type="component" value="Unassembled WGS sequence"/>
</dbReference>
<organism evidence="3 4">
    <name type="scientific">Cyanomargarita calcarea GSE-NOS-MK-12-04C</name>
    <dbReference type="NCBI Taxonomy" id="2839659"/>
    <lineage>
        <taxon>Bacteria</taxon>
        <taxon>Bacillati</taxon>
        <taxon>Cyanobacteriota</taxon>
        <taxon>Cyanophyceae</taxon>
        <taxon>Nostocales</taxon>
        <taxon>Cyanomargaritaceae</taxon>
        <taxon>Cyanomargarita</taxon>
    </lineage>
</organism>
<dbReference type="InterPro" id="IPR007111">
    <property type="entry name" value="NACHT_NTPase"/>
</dbReference>
<feature type="domain" description="NACHT N-terminal Helical" evidence="2">
    <location>
        <begin position="38"/>
        <end position="287"/>
    </location>
</feature>
<reference evidence="3" key="1">
    <citation type="submission" date="2021-05" db="EMBL/GenBank/DDBJ databases">
        <authorList>
            <person name="Pietrasiak N."/>
            <person name="Ward R."/>
            <person name="Stajich J.E."/>
            <person name="Kurbessoian T."/>
        </authorList>
    </citation>
    <scope>NUCLEOTIDE SEQUENCE</scope>
    <source>
        <strain evidence="3">GSE-NOS-MK-12-04C</strain>
    </source>
</reference>
<dbReference type="PANTHER" id="PTHR14136:SF17">
    <property type="entry name" value="BTB_POZ DOMAIN-CONTAINING PROTEIN KCTD9"/>
    <property type="match status" value="1"/>
</dbReference>
<proteinExistence type="predicted"/>
<dbReference type="Gene3D" id="3.40.50.300">
    <property type="entry name" value="P-loop containing nucleotide triphosphate hydrolases"/>
    <property type="match status" value="1"/>
</dbReference>
<dbReference type="InterPro" id="IPR054568">
    <property type="entry name" value="NNH3"/>
</dbReference>
<dbReference type="InterPro" id="IPR001646">
    <property type="entry name" value="5peptide_repeat"/>
</dbReference>
<name>A0A951QKV7_9CYAN</name>
<dbReference type="EMBL" id="JAHHGZ010000004">
    <property type="protein sequence ID" value="MBW4666848.1"/>
    <property type="molecule type" value="Genomic_DNA"/>
</dbReference>
<evidence type="ECO:0000259" key="1">
    <source>
        <dbReference type="Pfam" id="PF05729"/>
    </source>
</evidence>
<dbReference type="Pfam" id="PF22735">
    <property type="entry name" value="NNH3"/>
    <property type="match status" value="1"/>
</dbReference>
<dbReference type="Pfam" id="PF00805">
    <property type="entry name" value="Pentapeptide"/>
    <property type="match status" value="1"/>
</dbReference>
<evidence type="ECO:0000313" key="4">
    <source>
        <dbReference type="Proteomes" id="UP000729701"/>
    </source>
</evidence>
<evidence type="ECO:0000313" key="3">
    <source>
        <dbReference type="EMBL" id="MBW4666848.1"/>
    </source>
</evidence>
<gene>
    <name evidence="3" type="ORF">KME60_05240</name>
</gene>
<evidence type="ECO:0000259" key="2">
    <source>
        <dbReference type="Pfam" id="PF22735"/>
    </source>
</evidence>
<protein>
    <submittedName>
        <fullName evidence="3">Pentapeptide repeat-containing protein</fullName>
    </submittedName>
</protein>
<comment type="caution">
    <text evidence="3">The sequence shown here is derived from an EMBL/GenBank/DDBJ whole genome shotgun (WGS) entry which is preliminary data.</text>
</comment>
<dbReference type="Pfam" id="PF05729">
    <property type="entry name" value="NACHT"/>
    <property type="match status" value="1"/>
</dbReference>
<dbReference type="InterPro" id="IPR027417">
    <property type="entry name" value="P-loop_NTPase"/>
</dbReference>
<accession>A0A951QKV7</accession>